<evidence type="ECO:0000256" key="9">
    <source>
        <dbReference type="ARBA" id="ARBA00023136"/>
    </source>
</evidence>
<feature type="compositionally biased region" description="Basic and acidic residues" evidence="11">
    <location>
        <begin position="16"/>
        <end position="27"/>
    </location>
</feature>
<dbReference type="PRINTS" id="PR00120">
    <property type="entry name" value="HATPASE"/>
</dbReference>
<reference evidence="13 14" key="1">
    <citation type="submission" date="2024-06" db="EMBL/GenBank/DDBJ databases">
        <title>Complete genome of Phlyctema vagabunda strain 19-DSS-EL-015.</title>
        <authorList>
            <person name="Fiorenzani C."/>
        </authorList>
    </citation>
    <scope>NUCLEOTIDE SEQUENCE [LARGE SCALE GENOMIC DNA]</scope>
    <source>
        <strain evidence="13 14">19-DSS-EL-015</strain>
    </source>
</reference>
<dbReference type="SFLD" id="SFLDS00003">
    <property type="entry name" value="Haloacid_Dehalogenase"/>
    <property type="match status" value="1"/>
</dbReference>
<evidence type="ECO:0000259" key="12">
    <source>
        <dbReference type="SMART" id="SM00831"/>
    </source>
</evidence>
<dbReference type="InterPro" id="IPR059000">
    <property type="entry name" value="ATPase_P-type_domA"/>
</dbReference>
<feature type="transmembrane region" description="Helical" evidence="10">
    <location>
        <begin position="699"/>
        <end position="720"/>
    </location>
</feature>
<dbReference type="InterPro" id="IPR044492">
    <property type="entry name" value="P_typ_ATPase_HD_dom"/>
</dbReference>
<dbReference type="CDD" id="cd02076">
    <property type="entry name" value="P-type_ATPase_H"/>
    <property type="match status" value="1"/>
</dbReference>
<feature type="transmembrane region" description="Helical" evidence="10">
    <location>
        <begin position="296"/>
        <end position="321"/>
    </location>
</feature>
<dbReference type="Proteomes" id="UP001629113">
    <property type="component" value="Unassembled WGS sequence"/>
</dbReference>
<dbReference type="SMART" id="SM00831">
    <property type="entry name" value="Cation_ATPase_N"/>
    <property type="match status" value="1"/>
</dbReference>
<feature type="transmembrane region" description="Helical" evidence="10">
    <location>
        <begin position="832"/>
        <end position="855"/>
    </location>
</feature>
<dbReference type="SUPFAM" id="SSF56784">
    <property type="entry name" value="HAD-like"/>
    <property type="match status" value="1"/>
</dbReference>
<feature type="transmembrane region" description="Helical" evidence="10">
    <location>
        <begin position="148"/>
        <end position="167"/>
    </location>
</feature>
<evidence type="ECO:0000256" key="3">
    <source>
        <dbReference type="ARBA" id="ARBA00008804"/>
    </source>
</evidence>
<feature type="transmembrane region" description="Helical" evidence="10">
    <location>
        <begin position="333"/>
        <end position="361"/>
    </location>
</feature>
<keyword evidence="5 10" id="KW-0547">Nucleotide-binding</keyword>
<dbReference type="PANTHER" id="PTHR42861">
    <property type="entry name" value="CALCIUM-TRANSPORTING ATPASE"/>
    <property type="match status" value="1"/>
</dbReference>
<dbReference type="SUPFAM" id="SSF81653">
    <property type="entry name" value="Calcium ATPase, transduction domain A"/>
    <property type="match status" value="1"/>
</dbReference>
<dbReference type="InterPro" id="IPR008250">
    <property type="entry name" value="ATPase_P-typ_transduc_dom_A_sf"/>
</dbReference>
<keyword evidence="10" id="KW-0813">Transport</keyword>
<dbReference type="InterPro" id="IPR004014">
    <property type="entry name" value="ATPase_P-typ_cation-transptr_N"/>
</dbReference>
<dbReference type="InterPro" id="IPR023299">
    <property type="entry name" value="ATPase_P-typ_cyto_dom_N"/>
</dbReference>
<feature type="compositionally biased region" description="Acidic residues" evidence="11">
    <location>
        <begin position="45"/>
        <end position="60"/>
    </location>
</feature>
<evidence type="ECO:0000313" key="13">
    <source>
        <dbReference type="EMBL" id="KAL3417669.1"/>
    </source>
</evidence>
<sequence>MSDNKDGIQGSQDNGSKGDLESGKFNEKSTFASHDGPSGQRSLDDGGDEDMDALIDDLESQDGHVEEEPEEETSDPSTSRTVPENLLQTDIRRGLTDAEVNERRKKYGLNQMKEEKQNHILKFLMYFVGPIQFVMEAAAILAAGLKDWIDLGVICGLLLLNATVGFVQEFQAGSIVEELKKTLALKAVVIRNGDLVEIEAPEVVPGDILQIEDGTIVPADGRIVTHDAFLQVDQSAITGESLAVDKHTGDTCYASSGVKRGEAFMVVTATGDDTFVGRAAALVNQASSGTGHFTEVLNGIGTVLLVLVILTNLVAWISGFYRSNSIVKMLEFTLAITIIGVPVGLPAVVTTTMAVGAAYLAKKQAIVQKLSAIESLAGVEILCSDKTGTLTKNKLSLGDPYLIPGVNREDLMLTACLAASRKKKGIDAIDKVFLKSLRFYPYAKSVLAKYKILEFTPFDPVSKRVTTVVESPQGERMICIKGAPLSVLAAASVDNPIPEDIVQIYKDKVNDFAGRGFRALGVARKRGQNPWEILGIMPCSDPPRHDTARTINEAKTLGLSIKMLTGDAVGIARETSRQLGLGTNVYNAERLGLGGGGDMPGSEVYDFVEAADGFAEVFPQHKYNVVEILQQRGYLVAMTGDGVNDAPSLKKADTGIAVEGASDAARSAADIVFLAPGLGAIIDALKTSRQIFHRMYAYVVYRIALSIHLEIFLGLWIAILNESLNIVLVVFIAIFADIATLAIAYDNAPFSKTPVKWNLPKLWGMSVLLGAILAGGTWIALTTLLARGKDGGIAQNFGEIDSILFLEISLTENWLIFITRANGPFWSSLPSWQLVGAILLVDVLATLFAVFGWFVGPQTSIVAVVRVWIFSFGIFCIMGGVYYLLQDSAGFDNIMHGKSPKQNQKQRKAEDFVVSLNRVSTQHEKSS</sequence>
<dbReference type="SUPFAM" id="SSF81665">
    <property type="entry name" value="Calcium ATPase, transmembrane domain M"/>
    <property type="match status" value="1"/>
</dbReference>
<dbReference type="PRINTS" id="PR00119">
    <property type="entry name" value="CATATPASE"/>
</dbReference>
<dbReference type="InterPro" id="IPR018303">
    <property type="entry name" value="ATPase_P-typ_P_site"/>
</dbReference>
<feature type="transmembrane region" description="Helical" evidence="10">
    <location>
        <begin position="726"/>
        <end position="745"/>
    </location>
</feature>
<keyword evidence="9 10" id="KW-0472">Membrane</keyword>
<gene>
    <name evidence="13" type="ORF">PVAG01_10679</name>
</gene>
<dbReference type="Gene3D" id="1.20.1110.10">
    <property type="entry name" value="Calcium-transporting ATPase, transmembrane domain"/>
    <property type="match status" value="1"/>
</dbReference>
<evidence type="ECO:0000256" key="2">
    <source>
        <dbReference type="ARBA" id="ARBA00004141"/>
    </source>
</evidence>
<evidence type="ECO:0000256" key="8">
    <source>
        <dbReference type="ARBA" id="ARBA00022989"/>
    </source>
</evidence>
<dbReference type="PROSITE" id="PS00154">
    <property type="entry name" value="ATPASE_E1_E2"/>
    <property type="match status" value="1"/>
</dbReference>
<dbReference type="InterPro" id="IPR023214">
    <property type="entry name" value="HAD_sf"/>
</dbReference>
<evidence type="ECO:0000256" key="7">
    <source>
        <dbReference type="ARBA" id="ARBA00022967"/>
    </source>
</evidence>
<dbReference type="InterPro" id="IPR023298">
    <property type="entry name" value="ATPase_P-typ_TM_dom_sf"/>
</dbReference>
<dbReference type="Gene3D" id="3.40.50.1000">
    <property type="entry name" value="HAD superfamily/HAD-like"/>
    <property type="match status" value="1"/>
</dbReference>
<dbReference type="NCBIfam" id="TIGR01647">
    <property type="entry name" value="ATPase-IIIA_H"/>
    <property type="match status" value="1"/>
</dbReference>
<keyword evidence="10" id="KW-0375">Hydrogen ion transport</keyword>
<evidence type="ECO:0000256" key="1">
    <source>
        <dbReference type="ARBA" id="ARBA00003417"/>
    </source>
</evidence>
<dbReference type="Pfam" id="PF00122">
    <property type="entry name" value="E1-E2_ATPase"/>
    <property type="match status" value="1"/>
</dbReference>
<feature type="region of interest" description="Disordered" evidence="11">
    <location>
        <begin position="1"/>
        <end position="88"/>
    </location>
</feature>
<feature type="transmembrane region" description="Helical" evidence="10">
    <location>
        <begin position="766"/>
        <end position="786"/>
    </location>
</feature>
<keyword evidence="8 10" id="KW-1133">Transmembrane helix</keyword>
<dbReference type="SFLD" id="SFLDF00027">
    <property type="entry name" value="p-type_atpase"/>
    <property type="match status" value="1"/>
</dbReference>
<dbReference type="Pfam" id="PF00702">
    <property type="entry name" value="Hydrolase"/>
    <property type="match status" value="1"/>
</dbReference>
<keyword evidence="7 10" id="KW-1278">Translocase</keyword>
<feature type="transmembrane region" description="Helical" evidence="10">
    <location>
        <begin position="867"/>
        <end position="885"/>
    </location>
</feature>
<feature type="compositionally biased region" description="Polar residues" evidence="11">
    <location>
        <begin position="75"/>
        <end position="88"/>
    </location>
</feature>
<evidence type="ECO:0000256" key="4">
    <source>
        <dbReference type="ARBA" id="ARBA00022692"/>
    </source>
</evidence>
<comment type="catalytic activity">
    <reaction evidence="10">
        <text>ATP + H2O + H(+)(in) = ADP + phosphate + 2 H(+)(out)</text>
        <dbReference type="Rhea" id="RHEA:20852"/>
        <dbReference type="ChEBI" id="CHEBI:15377"/>
        <dbReference type="ChEBI" id="CHEBI:15378"/>
        <dbReference type="ChEBI" id="CHEBI:30616"/>
        <dbReference type="ChEBI" id="CHEBI:43474"/>
        <dbReference type="ChEBI" id="CHEBI:456216"/>
        <dbReference type="EC" id="7.1.2.1"/>
    </reaction>
</comment>
<dbReference type="InterPro" id="IPR001757">
    <property type="entry name" value="P_typ_ATPase"/>
</dbReference>
<keyword evidence="10" id="KW-0406">Ion transport</keyword>
<dbReference type="Gene3D" id="2.70.150.10">
    <property type="entry name" value="Calcium-transporting ATPase, cytoplasmic transduction domain A"/>
    <property type="match status" value="1"/>
</dbReference>
<comment type="function">
    <text evidence="1">The plasma membrane ATPase of plants and fungi is a hydrogen ion pump. The proton gradient it generates drives the active transport of nutrients by H(+)-symport. The resulting external acidification and/or internal alkinization may mediate growth responses.</text>
</comment>
<dbReference type="Pfam" id="PF00690">
    <property type="entry name" value="Cation_ATPase_N"/>
    <property type="match status" value="1"/>
</dbReference>
<evidence type="ECO:0000256" key="11">
    <source>
        <dbReference type="SAM" id="MobiDB-lite"/>
    </source>
</evidence>
<dbReference type="EMBL" id="JBFCZG010000010">
    <property type="protein sequence ID" value="KAL3417669.1"/>
    <property type="molecule type" value="Genomic_DNA"/>
</dbReference>
<keyword evidence="14" id="KW-1185">Reference proteome</keyword>
<keyword evidence="4 10" id="KW-0812">Transmembrane</keyword>
<dbReference type="EC" id="7.1.2.1" evidence="10"/>
<proteinExistence type="inferred from homology"/>
<protein>
    <recommendedName>
        <fullName evidence="10">Plasma membrane ATPase</fullName>
        <ecNumber evidence="10">7.1.2.1</ecNumber>
    </recommendedName>
</protein>
<dbReference type="InterPro" id="IPR006534">
    <property type="entry name" value="P-type_ATPase_IIIA"/>
</dbReference>
<comment type="similarity">
    <text evidence="3 10">Belongs to the cation transport ATPase (P-type) (TC 3.A.3) family. Type IIIA subfamily.</text>
</comment>
<name>A0ABR4P2Y7_9HELO</name>
<feature type="transmembrane region" description="Helical" evidence="10">
    <location>
        <begin position="123"/>
        <end position="142"/>
    </location>
</feature>
<organism evidence="13 14">
    <name type="scientific">Phlyctema vagabunda</name>
    <dbReference type="NCBI Taxonomy" id="108571"/>
    <lineage>
        <taxon>Eukaryota</taxon>
        <taxon>Fungi</taxon>
        <taxon>Dikarya</taxon>
        <taxon>Ascomycota</taxon>
        <taxon>Pezizomycotina</taxon>
        <taxon>Leotiomycetes</taxon>
        <taxon>Helotiales</taxon>
        <taxon>Dermateaceae</taxon>
        <taxon>Phlyctema</taxon>
    </lineage>
</organism>
<feature type="domain" description="Cation-transporting P-type ATPase N-terminal" evidence="12">
    <location>
        <begin position="74"/>
        <end position="147"/>
    </location>
</feature>
<dbReference type="SFLD" id="SFLDG00002">
    <property type="entry name" value="C1.7:_P-type_atpase_like"/>
    <property type="match status" value="1"/>
</dbReference>
<comment type="subcellular location">
    <subcellularLocation>
        <location evidence="10">Cell membrane</location>
        <topology evidence="10">Multi-pass membrane protein</topology>
    </subcellularLocation>
    <subcellularLocation>
        <location evidence="2">Membrane</location>
        <topology evidence="2">Multi-pass membrane protein</topology>
    </subcellularLocation>
</comment>
<evidence type="ECO:0000313" key="14">
    <source>
        <dbReference type="Proteomes" id="UP001629113"/>
    </source>
</evidence>
<keyword evidence="6 10" id="KW-0067">ATP-binding</keyword>
<keyword evidence="10" id="KW-0460">Magnesium</keyword>
<evidence type="ECO:0000256" key="6">
    <source>
        <dbReference type="ARBA" id="ARBA00022840"/>
    </source>
</evidence>
<dbReference type="NCBIfam" id="TIGR01494">
    <property type="entry name" value="ATPase_P-type"/>
    <property type="match status" value="2"/>
</dbReference>
<accession>A0ABR4P2Y7</accession>
<evidence type="ECO:0000256" key="5">
    <source>
        <dbReference type="ARBA" id="ARBA00022741"/>
    </source>
</evidence>
<evidence type="ECO:0000256" key="10">
    <source>
        <dbReference type="RuleBase" id="RU362083"/>
    </source>
</evidence>
<dbReference type="Gene3D" id="3.40.1110.10">
    <property type="entry name" value="Calcium-transporting ATPase, cytoplasmic domain N"/>
    <property type="match status" value="1"/>
</dbReference>
<comment type="caution">
    <text evidence="13">The sequence shown here is derived from an EMBL/GenBank/DDBJ whole genome shotgun (WGS) entry which is preliminary data.</text>
</comment>
<dbReference type="InterPro" id="IPR036412">
    <property type="entry name" value="HAD-like_sf"/>
</dbReference>